<feature type="region of interest" description="Disordered" evidence="1">
    <location>
        <begin position="119"/>
        <end position="141"/>
    </location>
</feature>
<dbReference type="EMBL" id="ML122264">
    <property type="protein sequence ID" value="RPD60694.1"/>
    <property type="molecule type" value="Genomic_DNA"/>
</dbReference>
<dbReference type="AlphaFoldDB" id="A0A5C2SC19"/>
<gene>
    <name evidence="3" type="ORF">L227DRAFT_610802</name>
</gene>
<dbReference type="STRING" id="1328759.A0A5C2SC19"/>
<organism evidence="3 4">
    <name type="scientific">Lentinus tigrinus ALCF2SS1-6</name>
    <dbReference type="NCBI Taxonomy" id="1328759"/>
    <lineage>
        <taxon>Eukaryota</taxon>
        <taxon>Fungi</taxon>
        <taxon>Dikarya</taxon>
        <taxon>Basidiomycota</taxon>
        <taxon>Agaricomycotina</taxon>
        <taxon>Agaricomycetes</taxon>
        <taxon>Polyporales</taxon>
        <taxon>Polyporaceae</taxon>
        <taxon>Lentinus</taxon>
    </lineage>
</organism>
<accession>A0A5C2SC19</accession>
<dbReference type="InterPro" id="IPR003615">
    <property type="entry name" value="HNH_nuc"/>
</dbReference>
<keyword evidence="4" id="KW-1185">Reference proteome</keyword>
<dbReference type="OrthoDB" id="5275057at2759"/>
<proteinExistence type="predicted"/>
<reference evidence="3" key="1">
    <citation type="journal article" date="2018" name="Genome Biol. Evol.">
        <title>Genomics and development of Lentinus tigrinus, a white-rot wood-decaying mushroom with dimorphic fruiting bodies.</title>
        <authorList>
            <person name="Wu B."/>
            <person name="Xu Z."/>
            <person name="Knudson A."/>
            <person name="Carlson A."/>
            <person name="Chen N."/>
            <person name="Kovaka S."/>
            <person name="LaButti K."/>
            <person name="Lipzen A."/>
            <person name="Pennachio C."/>
            <person name="Riley R."/>
            <person name="Schakwitz W."/>
            <person name="Umezawa K."/>
            <person name="Ohm R.A."/>
            <person name="Grigoriev I.V."/>
            <person name="Nagy L.G."/>
            <person name="Gibbons J."/>
            <person name="Hibbett D."/>
        </authorList>
    </citation>
    <scope>NUCLEOTIDE SEQUENCE [LARGE SCALE GENOMIC DNA]</scope>
    <source>
        <strain evidence="3">ALCF2SS1-6</strain>
    </source>
</reference>
<sequence length="412" mass="45271">MAQSNNTGQPLPQNPFQATESDCHEAFQCCLSFEAHHGWHEFSDTLARPTSENIMLKTSPQTAARILGYTLIYAPDSTGRLRLAREINDCNRDAEVFAGLAHLYTFGFIRIFRNPKGPTPSTSPLLSPRKSFEDEASGQEANVLRAGSTPSELKKRVSVLNRLRHPKWRPPAQVLLREDYKCAFTGRTDRDTLIARRAANPSDVLVPAPVSTAHVEMAHIISQSISTGVEGLTDNAKAKLQWYGSAAALITRFSGTDVHVLLGGDTIHTPLNTMALSHDSHKDFDQLEVYLEPDLDEQLNPIPDHYKLKTFPGWEFLLEASKSPVVFKAGQGDDGTAIPTPSPKLLALHAAAAQIAHMSAAAEILDRYEMDEDSGGTGLSAGDTDMAASHVKYFQLVRALHDVKRARERPDD</sequence>
<protein>
    <recommendedName>
        <fullName evidence="2">HNH nuclease domain-containing protein</fullName>
    </recommendedName>
</protein>
<feature type="compositionally biased region" description="Low complexity" evidence="1">
    <location>
        <begin position="119"/>
        <end position="128"/>
    </location>
</feature>
<name>A0A5C2SC19_9APHY</name>
<evidence type="ECO:0000313" key="4">
    <source>
        <dbReference type="Proteomes" id="UP000313359"/>
    </source>
</evidence>
<evidence type="ECO:0000313" key="3">
    <source>
        <dbReference type="EMBL" id="RPD60694.1"/>
    </source>
</evidence>
<feature type="domain" description="HNH nuclease" evidence="2">
    <location>
        <begin position="182"/>
        <end position="287"/>
    </location>
</feature>
<evidence type="ECO:0000259" key="2">
    <source>
        <dbReference type="Pfam" id="PF13391"/>
    </source>
</evidence>
<evidence type="ECO:0000256" key="1">
    <source>
        <dbReference type="SAM" id="MobiDB-lite"/>
    </source>
</evidence>
<dbReference type="Proteomes" id="UP000313359">
    <property type="component" value="Unassembled WGS sequence"/>
</dbReference>
<dbReference type="Pfam" id="PF13391">
    <property type="entry name" value="HNH_2"/>
    <property type="match status" value="1"/>
</dbReference>